<name>A0ABU4C3L5_RHOGO</name>
<dbReference type="EMBL" id="JAWLKB010000025">
    <property type="protein sequence ID" value="MDV6270851.1"/>
    <property type="molecule type" value="Genomic_DNA"/>
</dbReference>
<accession>A0ABU4C3L5</accession>
<feature type="region of interest" description="Disordered" evidence="1">
    <location>
        <begin position="285"/>
        <end position="305"/>
    </location>
</feature>
<gene>
    <name evidence="2" type="ORF">R3Q16_29920</name>
</gene>
<organism evidence="2 3">
    <name type="scientific">Rhodococcus globerulus</name>
    <dbReference type="NCBI Taxonomy" id="33008"/>
    <lineage>
        <taxon>Bacteria</taxon>
        <taxon>Bacillati</taxon>
        <taxon>Actinomycetota</taxon>
        <taxon>Actinomycetes</taxon>
        <taxon>Mycobacteriales</taxon>
        <taxon>Nocardiaceae</taxon>
        <taxon>Rhodococcus</taxon>
    </lineage>
</organism>
<dbReference type="Gene3D" id="3.20.20.150">
    <property type="entry name" value="Divalent-metal-dependent TIM barrel enzymes"/>
    <property type="match status" value="1"/>
</dbReference>
<evidence type="ECO:0008006" key="4">
    <source>
        <dbReference type="Google" id="ProtNLM"/>
    </source>
</evidence>
<dbReference type="SUPFAM" id="SSF51658">
    <property type="entry name" value="Xylose isomerase-like"/>
    <property type="match status" value="1"/>
</dbReference>
<proteinExistence type="predicted"/>
<evidence type="ECO:0000313" key="2">
    <source>
        <dbReference type="EMBL" id="MDV6270851.1"/>
    </source>
</evidence>
<sequence length="305" mass="32506">MAPNYVDMHVPTPDGNRMMSKLEAADEGRSFWPFIASVVISPDEASMRLQLAEIRSSGCRHVEVEWPFTLPAPTSTEILRFCAALEENRLQLASVHLYGGNRSQGDDGLACKPTKRAVFDASLPAIAEIAARSGCTKFVCPYGQPDPSDPASVTHLAAADSVAGLAHLVAEYGGEVLLQPAGRSAPGNNPLRTVEDVCAVVDGLLRPLGAENVRLSLSQSSLRHDGVDVLGVVRRFGTRVGRFGVVEDPGSIAFEAIAASVSTAGYSGMVTVDWSRYLCGRQVPPIDGSMPPDARSRLRLGSLHQ</sequence>
<evidence type="ECO:0000313" key="3">
    <source>
        <dbReference type="Proteomes" id="UP001185927"/>
    </source>
</evidence>
<dbReference type="RefSeq" id="WP_317545297.1">
    <property type="nucleotide sequence ID" value="NZ_JAWLKB010000025.1"/>
</dbReference>
<comment type="caution">
    <text evidence="2">The sequence shown here is derived from an EMBL/GenBank/DDBJ whole genome shotgun (WGS) entry which is preliminary data.</text>
</comment>
<reference evidence="2 3" key="1">
    <citation type="submission" date="2023-10" db="EMBL/GenBank/DDBJ databases">
        <title>Development of a sustainable strategy for remediation of hydrocarbon-contaminated territories based on the waste exchange concept.</title>
        <authorList>
            <person name="Krivoruchko A."/>
        </authorList>
    </citation>
    <scope>NUCLEOTIDE SEQUENCE [LARGE SCALE GENOMIC DNA]</scope>
    <source>
        <strain evidence="2 3">IEGM 1203</strain>
    </source>
</reference>
<dbReference type="InterPro" id="IPR036237">
    <property type="entry name" value="Xyl_isomerase-like_sf"/>
</dbReference>
<protein>
    <recommendedName>
        <fullName evidence="4">Xylose isomerase-like TIM barrel domain-containing protein</fullName>
    </recommendedName>
</protein>
<keyword evidence="3" id="KW-1185">Reference proteome</keyword>
<evidence type="ECO:0000256" key="1">
    <source>
        <dbReference type="SAM" id="MobiDB-lite"/>
    </source>
</evidence>
<dbReference type="Proteomes" id="UP001185927">
    <property type="component" value="Unassembled WGS sequence"/>
</dbReference>